<name>A0AAE8MYX0_9PEZI</name>
<reference evidence="2" key="1">
    <citation type="submission" date="2018-03" db="EMBL/GenBank/DDBJ databases">
        <authorList>
            <person name="Guldener U."/>
        </authorList>
    </citation>
    <scope>NUCLEOTIDE SEQUENCE</scope>
</reference>
<proteinExistence type="predicted"/>
<dbReference type="AlphaFoldDB" id="A0AAE8MYX0"/>
<feature type="compositionally biased region" description="Polar residues" evidence="1">
    <location>
        <begin position="20"/>
        <end position="31"/>
    </location>
</feature>
<dbReference type="PANTHER" id="PTHR14303:SF0">
    <property type="entry name" value="DNA POLYMERASE DELTA SUBUNIT 4"/>
    <property type="match status" value="1"/>
</dbReference>
<protein>
    <submittedName>
        <fullName evidence="2">Related to DNA polymerase delta subunit 4</fullName>
    </submittedName>
</protein>
<dbReference type="InterPro" id="IPR007218">
    <property type="entry name" value="DNA_pol_delta_4"/>
</dbReference>
<feature type="region of interest" description="Disordered" evidence="1">
    <location>
        <begin position="1"/>
        <end position="42"/>
    </location>
</feature>
<comment type="caution">
    <text evidence="2">The sequence shown here is derived from an EMBL/GenBank/DDBJ whole genome shotgun (WGS) entry which is preliminary data.</text>
</comment>
<dbReference type="EMBL" id="ONZQ02000008">
    <property type="protein sequence ID" value="SPO03351.1"/>
    <property type="molecule type" value="Genomic_DNA"/>
</dbReference>
<dbReference type="Pfam" id="PF04081">
    <property type="entry name" value="DNA_pol_delta_4"/>
    <property type="match status" value="1"/>
</dbReference>
<sequence length="199" mass="21895">MPTTRRSTGGSRARAGPAKGQSTISFASRVTKSVPRDAKKAVLSEAPKTATVKATPIPDNEAEEAPVIVKEVVIEEEAKTYEKATPDAEKSEAELRAEGVSDEEIEAYWNELGSQRMGPRLHQEDLTLSEKVLRYFDVSSQYGPSIGIDRTKRWMRAERVGLNPPIEVLAVLLKEDVKKNKSIETAYTEVLLNHTAGDS</sequence>
<evidence type="ECO:0000313" key="2">
    <source>
        <dbReference type="EMBL" id="SPO03351.1"/>
    </source>
</evidence>
<feature type="compositionally biased region" description="Low complexity" evidence="1">
    <location>
        <begin position="1"/>
        <end position="18"/>
    </location>
</feature>
<evidence type="ECO:0000256" key="1">
    <source>
        <dbReference type="SAM" id="MobiDB-lite"/>
    </source>
</evidence>
<gene>
    <name evidence="2" type="ORF">DNG_06034</name>
</gene>
<dbReference type="GO" id="GO:0043625">
    <property type="term" value="C:delta DNA polymerase complex"/>
    <property type="evidence" value="ECO:0007669"/>
    <property type="project" value="TreeGrafter"/>
</dbReference>
<organism evidence="2 3">
    <name type="scientific">Cephalotrichum gorgonifer</name>
    <dbReference type="NCBI Taxonomy" id="2041049"/>
    <lineage>
        <taxon>Eukaryota</taxon>
        <taxon>Fungi</taxon>
        <taxon>Dikarya</taxon>
        <taxon>Ascomycota</taxon>
        <taxon>Pezizomycotina</taxon>
        <taxon>Sordariomycetes</taxon>
        <taxon>Hypocreomycetidae</taxon>
        <taxon>Microascales</taxon>
        <taxon>Microascaceae</taxon>
        <taxon>Cephalotrichum</taxon>
    </lineage>
</organism>
<keyword evidence="3" id="KW-1185">Reference proteome</keyword>
<dbReference type="GO" id="GO:0003887">
    <property type="term" value="F:DNA-directed DNA polymerase activity"/>
    <property type="evidence" value="ECO:0007669"/>
    <property type="project" value="TreeGrafter"/>
</dbReference>
<accession>A0AAE8MYX0</accession>
<evidence type="ECO:0000313" key="3">
    <source>
        <dbReference type="Proteomes" id="UP001187682"/>
    </source>
</evidence>
<dbReference type="PANTHER" id="PTHR14303">
    <property type="entry name" value="DNA POLYMERASE DELTA SUBUNIT 4"/>
    <property type="match status" value="1"/>
</dbReference>
<dbReference type="Proteomes" id="UP001187682">
    <property type="component" value="Unassembled WGS sequence"/>
</dbReference>
<dbReference type="GO" id="GO:0006261">
    <property type="term" value="P:DNA-templated DNA replication"/>
    <property type="evidence" value="ECO:0007669"/>
    <property type="project" value="TreeGrafter"/>
</dbReference>
<dbReference type="GO" id="GO:0000731">
    <property type="term" value="P:DNA synthesis involved in DNA repair"/>
    <property type="evidence" value="ECO:0007669"/>
    <property type="project" value="InterPro"/>
</dbReference>
<feature type="region of interest" description="Disordered" evidence="1">
    <location>
        <begin position="80"/>
        <end position="99"/>
    </location>
</feature>